<dbReference type="Gene3D" id="3.40.50.300">
    <property type="entry name" value="P-loop containing nucleotide triphosphate hydrolases"/>
    <property type="match status" value="1"/>
</dbReference>
<gene>
    <name evidence="2" type="ORF">FNH13_17875</name>
</gene>
<dbReference type="GO" id="GO:0016887">
    <property type="term" value="F:ATP hydrolysis activity"/>
    <property type="evidence" value="ECO:0007669"/>
    <property type="project" value="InterPro"/>
</dbReference>
<dbReference type="SUPFAM" id="SSF52540">
    <property type="entry name" value="P-loop containing nucleoside triphosphate hydrolases"/>
    <property type="match status" value="1"/>
</dbReference>
<dbReference type="KEGG" id="orz:FNH13_17875"/>
<dbReference type="Proteomes" id="UP000315395">
    <property type="component" value="Chromosome"/>
</dbReference>
<feature type="domain" description="ArsA/GET3 Anion-transporting ATPase-like" evidence="1">
    <location>
        <begin position="14"/>
        <end position="180"/>
    </location>
</feature>
<dbReference type="InterPro" id="IPR025723">
    <property type="entry name" value="ArsA/GET3_ATPase-like"/>
</dbReference>
<reference evidence="2 3" key="1">
    <citation type="submission" date="2019-07" db="EMBL/GenBank/DDBJ databases">
        <title>complete genome sequencing of Ornithinimicrobium sp. H23M54.</title>
        <authorList>
            <person name="Bae J.-W."/>
            <person name="Lee S.-Y."/>
        </authorList>
    </citation>
    <scope>NUCLEOTIDE SEQUENCE [LARGE SCALE GENOMIC DNA]</scope>
    <source>
        <strain evidence="2 3">H23M54</strain>
    </source>
</reference>
<organism evidence="2 3">
    <name type="scientific">Ornithinimicrobium ciconiae</name>
    <dbReference type="NCBI Taxonomy" id="2594265"/>
    <lineage>
        <taxon>Bacteria</taxon>
        <taxon>Bacillati</taxon>
        <taxon>Actinomycetota</taxon>
        <taxon>Actinomycetes</taxon>
        <taxon>Micrococcales</taxon>
        <taxon>Ornithinimicrobiaceae</taxon>
        <taxon>Ornithinimicrobium</taxon>
    </lineage>
</organism>
<keyword evidence="3" id="KW-1185">Reference proteome</keyword>
<dbReference type="AlphaFoldDB" id="A0A516GEK3"/>
<dbReference type="PANTHER" id="PTHR10803:SF31">
    <property type="entry name" value="ATPASE RV3679-RELATED"/>
    <property type="match status" value="1"/>
</dbReference>
<dbReference type="GO" id="GO:0005524">
    <property type="term" value="F:ATP binding"/>
    <property type="evidence" value="ECO:0007669"/>
    <property type="project" value="InterPro"/>
</dbReference>
<evidence type="ECO:0000313" key="3">
    <source>
        <dbReference type="Proteomes" id="UP000315395"/>
    </source>
</evidence>
<name>A0A516GEK3_9MICO</name>
<dbReference type="InterPro" id="IPR016300">
    <property type="entry name" value="ATPase_ArsA/GET3"/>
</dbReference>
<evidence type="ECO:0000259" key="1">
    <source>
        <dbReference type="Pfam" id="PF02374"/>
    </source>
</evidence>
<protein>
    <submittedName>
        <fullName evidence="2">AAA family ATPase</fullName>
    </submittedName>
</protein>
<proteinExistence type="predicted"/>
<sequence>MTWHGTDGHPRLHIVTGKGGTGKTTVAAALAATLAARGRRVLLVETEERQGISQVLDVAPLGTEETEVATGPDGGEVWALSIEAGTALVEYLRLFYRLGRAGDLLHRMGAIEFATTIAPGVRDVLIGGRIYDSVRRTTADRGAGGRRGRDSGGRPAYDAVVLDAPPTGRVGNFLDVTGQLADLARVGPIRNQADAVRGMLHSATTVVHVVTLLEQLPVQETLDAVHGLGADGLRIGAIIVNQARDASAREQVDRVAAAEVDPEHLASQLATVGIRTTPTMVDGLVQTAHEAIQRRDLEVSLEGAIADAGRPVLTLPHLPQGVGPDAVWRLAAELARQGVAL</sequence>
<evidence type="ECO:0000313" key="2">
    <source>
        <dbReference type="EMBL" id="QDO89964.1"/>
    </source>
</evidence>
<accession>A0A516GEK3</accession>
<dbReference type="RefSeq" id="WP_143784684.1">
    <property type="nucleotide sequence ID" value="NZ_CP041616.1"/>
</dbReference>
<dbReference type="EMBL" id="CP041616">
    <property type="protein sequence ID" value="QDO89964.1"/>
    <property type="molecule type" value="Genomic_DNA"/>
</dbReference>
<dbReference type="InterPro" id="IPR027417">
    <property type="entry name" value="P-loop_NTPase"/>
</dbReference>
<dbReference type="Pfam" id="PF02374">
    <property type="entry name" value="ArsA_ATPase"/>
    <property type="match status" value="1"/>
</dbReference>
<dbReference type="OrthoDB" id="5242836at2"/>
<dbReference type="PANTHER" id="PTHR10803">
    <property type="entry name" value="ARSENICAL PUMP-DRIVING ATPASE ARSENITE-TRANSLOCATING ATPASE"/>
    <property type="match status" value="1"/>
</dbReference>